<keyword evidence="2" id="KW-0812">Transmembrane</keyword>
<reference evidence="4" key="2">
    <citation type="submission" date="2025-08" db="UniProtKB">
        <authorList>
            <consortium name="RefSeq"/>
        </authorList>
    </citation>
    <scope>IDENTIFICATION</scope>
    <source>
        <tissue evidence="4">Leaf</tissue>
    </source>
</reference>
<name>A0ABM0TQJ5_CAMSA</name>
<keyword evidence="2" id="KW-1133">Transmembrane helix</keyword>
<reference evidence="3" key="1">
    <citation type="journal article" date="2014" name="Nat. Commun.">
        <title>The emerging biofuel crop Camelina sativa retains a highly undifferentiated hexaploid genome structure.</title>
        <authorList>
            <person name="Kagale S."/>
            <person name="Koh C."/>
            <person name="Nixon J."/>
            <person name="Bollina V."/>
            <person name="Clarke W.E."/>
            <person name="Tuteja R."/>
            <person name="Spillane C."/>
            <person name="Robinson S.J."/>
            <person name="Links M.G."/>
            <person name="Clarke C."/>
            <person name="Higgins E.E."/>
            <person name="Huebert T."/>
            <person name="Sharpe A.G."/>
            <person name="Parkin I.A."/>
        </authorList>
    </citation>
    <scope>NUCLEOTIDE SEQUENCE [LARGE SCALE GENOMIC DNA]</scope>
    <source>
        <strain evidence="3">cv. DH55</strain>
    </source>
</reference>
<feature type="transmembrane region" description="Helical" evidence="2">
    <location>
        <begin position="91"/>
        <end position="113"/>
    </location>
</feature>
<dbReference type="PANTHER" id="PTHR35278:SF4">
    <property type="entry name" value="TRANSMEMBRANE PROTEIN"/>
    <property type="match status" value="1"/>
</dbReference>
<keyword evidence="2" id="KW-0472">Membrane</keyword>
<feature type="transmembrane region" description="Helical" evidence="2">
    <location>
        <begin position="57"/>
        <end position="79"/>
    </location>
</feature>
<dbReference type="Proteomes" id="UP000694864">
    <property type="component" value="Chromosome 9"/>
</dbReference>
<sequence length="223" mass="25028">MGNALGKASTDIGGFIGNIFTAPLKATLGRSCLDVCSGPWDLACFIEHFCLPDIAKLVLISALCFIILMFITLLFKLGICQCVVKSICKMSCAACAAYWFAIGEMISCLWHSLTNVKRVRRNRKRLGDIEAATYDYSSDDESSSSLSPSRRKSIRPKRRRRNRLGGSKHNHHHLGSNGNNRRFIRLPSRQMSVRVGGKSRRIRSARTRKSRRVKILKVKDVVD</sequence>
<evidence type="ECO:0000313" key="3">
    <source>
        <dbReference type="Proteomes" id="UP000694864"/>
    </source>
</evidence>
<feature type="compositionally biased region" description="Basic residues" evidence="1">
    <location>
        <begin position="197"/>
        <end position="211"/>
    </location>
</feature>
<evidence type="ECO:0000256" key="2">
    <source>
        <dbReference type="SAM" id="Phobius"/>
    </source>
</evidence>
<feature type="compositionally biased region" description="Basic residues" evidence="1">
    <location>
        <begin position="149"/>
        <end position="174"/>
    </location>
</feature>
<dbReference type="PANTHER" id="PTHR35278">
    <property type="entry name" value="TRANSMEMBRANE PROTEIN-RELATED"/>
    <property type="match status" value="1"/>
</dbReference>
<accession>A0ABM0TQJ5</accession>
<proteinExistence type="predicted"/>
<evidence type="ECO:0000313" key="4">
    <source>
        <dbReference type="RefSeq" id="XP_010429756.1"/>
    </source>
</evidence>
<protein>
    <submittedName>
        <fullName evidence="4">Uncharacterized protein LOC104714173</fullName>
    </submittedName>
</protein>
<organism evidence="3 4">
    <name type="scientific">Camelina sativa</name>
    <name type="common">False flax</name>
    <name type="synonym">Myagrum sativum</name>
    <dbReference type="NCBI Taxonomy" id="90675"/>
    <lineage>
        <taxon>Eukaryota</taxon>
        <taxon>Viridiplantae</taxon>
        <taxon>Streptophyta</taxon>
        <taxon>Embryophyta</taxon>
        <taxon>Tracheophyta</taxon>
        <taxon>Spermatophyta</taxon>
        <taxon>Magnoliopsida</taxon>
        <taxon>eudicotyledons</taxon>
        <taxon>Gunneridae</taxon>
        <taxon>Pentapetalae</taxon>
        <taxon>rosids</taxon>
        <taxon>malvids</taxon>
        <taxon>Brassicales</taxon>
        <taxon>Brassicaceae</taxon>
        <taxon>Camelineae</taxon>
        <taxon>Camelina</taxon>
    </lineage>
</organism>
<keyword evidence="3" id="KW-1185">Reference proteome</keyword>
<feature type="region of interest" description="Disordered" evidence="1">
    <location>
        <begin position="136"/>
        <end position="211"/>
    </location>
</feature>
<evidence type="ECO:0000256" key="1">
    <source>
        <dbReference type="SAM" id="MobiDB-lite"/>
    </source>
</evidence>
<dbReference type="GeneID" id="104714173"/>
<dbReference type="RefSeq" id="XP_010429756.1">
    <property type="nucleotide sequence ID" value="XM_010431454.2"/>
</dbReference>
<gene>
    <name evidence="4" type="primary">LOC104714173</name>
</gene>